<dbReference type="GO" id="GO:0007166">
    <property type="term" value="P:cell surface receptor signaling pathway"/>
    <property type="evidence" value="ECO:0007669"/>
    <property type="project" value="TreeGrafter"/>
</dbReference>
<dbReference type="Pfam" id="PF13927">
    <property type="entry name" value="Ig_3"/>
    <property type="match status" value="1"/>
</dbReference>
<dbReference type="PROSITE" id="PS50835">
    <property type="entry name" value="IG_LIKE"/>
    <property type="match status" value="1"/>
</dbReference>
<dbReference type="GeneTree" id="ENSGT00990000204043"/>
<feature type="domain" description="Ig-like" evidence="3">
    <location>
        <begin position="58"/>
        <end position="145"/>
    </location>
</feature>
<dbReference type="InterPro" id="IPR050413">
    <property type="entry name" value="TCR_beta_variable"/>
</dbReference>
<organism evidence="4 5">
    <name type="scientific">Neolamprologus brichardi</name>
    <name type="common">Fairy cichlid</name>
    <name type="synonym">Lamprologus brichardi</name>
    <dbReference type="NCBI Taxonomy" id="32507"/>
    <lineage>
        <taxon>Eukaryota</taxon>
        <taxon>Metazoa</taxon>
        <taxon>Chordata</taxon>
        <taxon>Craniata</taxon>
        <taxon>Vertebrata</taxon>
        <taxon>Euteleostomi</taxon>
        <taxon>Actinopterygii</taxon>
        <taxon>Neopterygii</taxon>
        <taxon>Teleostei</taxon>
        <taxon>Neoteleostei</taxon>
        <taxon>Acanthomorphata</taxon>
        <taxon>Ovalentaria</taxon>
        <taxon>Cichlomorphae</taxon>
        <taxon>Cichliformes</taxon>
        <taxon>Cichlidae</taxon>
        <taxon>African cichlids</taxon>
        <taxon>Pseudocrenilabrinae</taxon>
        <taxon>Lamprologini</taxon>
        <taxon>Neolamprologus</taxon>
    </lineage>
</organism>
<dbReference type="Ensembl" id="ENSNBRT00000005459.1">
    <property type="protein sequence ID" value="ENSNBRP00000005302.1"/>
    <property type="gene ID" value="ENSNBRG00000004209.1"/>
</dbReference>
<dbReference type="GO" id="GO:0002376">
    <property type="term" value="P:immune system process"/>
    <property type="evidence" value="ECO:0007669"/>
    <property type="project" value="UniProtKB-KW"/>
</dbReference>
<dbReference type="InterPro" id="IPR003598">
    <property type="entry name" value="Ig_sub2"/>
</dbReference>
<dbReference type="SUPFAM" id="SSF48726">
    <property type="entry name" value="Immunoglobulin"/>
    <property type="match status" value="1"/>
</dbReference>
<evidence type="ECO:0000256" key="1">
    <source>
        <dbReference type="ARBA" id="ARBA00022859"/>
    </source>
</evidence>
<keyword evidence="1" id="KW-0391">Immunity</keyword>
<dbReference type="InterPro" id="IPR007110">
    <property type="entry name" value="Ig-like_dom"/>
</dbReference>
<evidence type="ECO:0000259" key="3">
    <source>
        <dbReference type="PROSITE" id="PS50835"/>
    </source>
</evidence>
<name>A0A3Q4GPJ3_NEOBR</name>
<dbReference type="SMART" id="SM00408">
    <property type="entry name" value="IGc2"/>
    <property type="match status" value="1"/>
</dbReference>
<evidence type="ECO:0000256" key="2">
    <source>
        <dbReference type="SAM" id="SignalP"/>
    </source>
</evidence>
<protein>
    <recommendedName>
        <fullName evidence="3">Ig-like domain-containing protein</fullName>
    </recommendedName>
</protein>
<accession>A0A3Q4GPJ3</accession>
<sequence>MIVIILLLSFHLNCILVSGNSLIVLNIFKPELKSIRNITGYKLNFEVNELSLLVDICPTGSSYSDKVYQTPADIYTNGEDAKISCSHNISSYNQILWYKQSKKQLELLGYIASQGKNCTLTIKETKLNSSGVYFCAASYHSSAHH</sequence>
<reference evidence="4" key="1">
    <citation type="submission" date="2025-08" db="UniProtKB">
        <authorList>
            <consortium name="Ensembl"/>
        </authorList>
    </citation>
    <scope>IDENTIFICATION</scope>
</reference>
<dbReference type="PANTHER" id="PTHR23268:SF102">
    <property type="entry name" value="IMMUNOGLOBULIN V-SET DOMAIN-CONTAINING PROTEIN"/>
    <property type="match status" value="1"/>
</dbReference>
<dbReference type="InterPro" id="IPR036179">
    <property type="entry name" value="Ig-like_dom_sf"/>
</dbReference>
<dbReference type="PANTHER" id="PTHR23268">
    <property type="entry name" value="T-CELL RECEPTOR BETA CHAIN"/>
    <property type="match status" value="1"/>
</dbReference>
<dbReference type="Proteomes" id="UP000261580">
    <property type="component" value="Unassembled WGS sequence"/>
</dbReference>
<dbReference type="Gene3D" id="2.60.40.10">
    <property type="entry name" value="Immunoglobulins"/>
    <property type="match status" value="1"/>
</dbReference>
<keyword evidence="5" id="KW-1185">Reference proteome</keyword>
<dbReference type="AlphaFoldDB" id="A0A3Q4GPJ3"/>
<reference evidence="4" key="2">
    <citation type="submission" date="2025-09" db="UniProtKB">
        <authorList>
            <consortium name="Ensembl"/>
        </authorList>
    </citation>
    <scope>IDENTIFICATION</scope>
</reference>
<dbReference type="InterPro" id="IPR013783">
    <property type="entry name" value="Ig-like_fold"/>
</dbReference>
<dbReference type="OMA" id="TVHCSHN"/>
<proteinExistence type="predicted"/>
<feature type="chain" id="PRO_5018624564" description="Ig-like domain-containing protein" evidence="2">
    <location>
        <begin position="20"/>
        <end position="145"/>
    </location>
</feature>
<dbReference type="GO" id="GO:0005886">
    <property type="term" value="C:plasma membrane"/>
    <property type="evidence" value="ECO:0007669"/>
    <property type="project" value="TreeGrafter"/>
</dbReference>
<evidence type="ECO:0000313" key="4">
    <source>
        <dbReference type="Ensembl" id="ENSNBRP00000005302.1"/>
    </source>
</evidence>
<evidence type="ECO:0000313" key="5">
    <source>
        <dbReference type="Proteomes" id="UP000261580"/>
    </source>
</evidence>
<keyword evidence="2" id="KW-0732">Signal</keyword>
<feature type="signal peptide" evidence="2">
    <location>
        <begin position="1"/>
        <end position="19"/>
    </location>
</feature>